<feature type="compositionally biased region" description="Low complexity" evidence="1">
    <location>
        <begin position="305"/>
        <end position="318"/>
    </location>
</feature>
<accession>A0ABR0GHV6</accession>
<keyword evidence="2" id="KW-0472">Membrane</keyword>
<feature type="compositionally biased region" description="Polar residues" evidence="1">
    <location>
        <begin position="97"/>
        <end position="120"/>
    </location>
</feature>
<feature type="compositionally biased region" description="Basic and acidic residues" evidence="1">
    <location>
        <begin position="1"/>
        <end position="21"/>
    </location>
</feature>
<name>A0ABR0GHV6_9PEZI</name>
<keyword evidence="2" id="KW-0812">Transmembrane</keyword>
<feature type="region of interest" description="Disordered" evidence="1">
    <location>
        <begin position="342"/>
        <end position="375"/>
    </location>
</feature>
<feature type="region of interest" description="Disordered" evidence="1">
    <location>
        <begin position="238"/>
        <end position="282"/>
    </location>
</feature>
<gene>
    <name evidence="3" type="ORF">QC762_0048760</name>
</gene>
<evidence type="ECO:0000313" key="3">
    <source>
        <dbReference type="EMBL" id="KAK4655318.1"/>
    </source>
</evidence>
<keyword evidence="4" id="KW-1185">Reference proteome</keyword>
<dbReference type="EMBL" id="JAFFHA010000005">
    <property type="protein sequence ID" value="KAK4655318.1"/>
    <property type="molecule type" value="Genomic_DNA"/>
</dbReference>
<dbReference type="CDD" id="cd12087">
    <property type="entry name" value="TM_EGFR-like"/>
    <property type="match status" value="1"/>
</dbReference>
<comment type="caution">
    <text evidence="3">The sequence shown here is derived from an EMBL/GenBank/DDBJ whole genome shotgun (WGS) entry which is preliminary data.</text>
</comment>
<keyword evidence="2" id="KW-1133">Transmembrane helix</keyword>
<dbReference type="GeneID" id="87903058"/>
<feature type="region of interest" description="Disordered" evidence="1">
    <location>
        <begin position="296"/>
        <end position="327"/>
    </location>
</feature>
<organism evidence="3 4">
    <name type="scientific">Podospora pseudocomata</name>
    <dbReference type="NCBI Taxonomy" id="2093779"/>
    <lineage>
        <taxon>Eukaryota</taxon>
        <taxon>Fungi</taxon>
        <taxon>Dikarya</taxon>
        <taxon>Ascomycota</taxon>
        <taxon>Pezizomycotina</taxon>
        <taxon>Sordariomycetes</taxon>
        <taxon>Sordariomycetidae</taxon>
        <taxon>Sordariales</taxon>
        <taxon>Podosporaceae</taxon>
        <taxon>Podospora</taxon>
    </lineage>
</organism>
<sequence>MPLARWKHDGDTGHNRYENRRPQGSNRAHATDQSNNGIFGFFINKAEDKADEGRKRIEEERKKIEEEERKKIEEERERTRKEDLKNQEQDALRNGRKQTSPTANKKRSSTALAATNTPTAVLSKLPQEANTRSAIKQIPTTTSQAQENPNTQIVVDGFETGTNGVPSSSIITSYTTQGTNAPEPPVTPDLTTPTAAPTHTLNAGQIAAIVISSVGLAIILLSAVFLFLRFRRHQQHPGASAHSLSNPDLPPQNHHHHPYSQLLSAPLPPETTNALPELSKPRPTISRWLSQVRAESHPHLPNHPPSISLPSFSSHSGSQARARGQPDMVSDISSQISGFTHPTVTVSSGGRSFRPPTQLRPPTGSSMGSSGRDVKGMKPVHPSIYISPATASNSTGSVNSQGLLGGFPLPPGRLMEEIQVGGEEVVSPVSLGFGTGLGTGVENGARLSGLGVGRGYEEADEYSEDRRGSWEVDERLGVLEGNKGSA</sequence>
<feature type="compositionally biased region" description="Basic and acidic residues" evidence="1">
    <location>
        <begin position="45"/>
        <end position="93"/>
    </location>
</feature>
<feature type="region of interest" description="Disordered" evidence="1">
    <location>
        <begin position="1"/>
        <end position="131"/>
    </location>
</feature>
<protein>
    <submittedName>
        <fullName evidence="3">Uncharacterized protein</fullName>
    </submittedName>
</protein>
<evidence type="ECO:0000256" key="1">
    <source>
        <dbReference type="SAM" id="MobiDB-lite"/>
    </source>
</evidence>
<evidence type="ECO:0000313" key="4">
    <source>
        <dbReference type="Proteomes" id="UP001323405"/>
    </source>
</evidence>
<feature type="compositionally biased region" description="Polar residues" evidence="1">
    <location>
        <begin position="22"/>
        <end position="37"/>
    </location>
</feature>
<evidence type="ECO:0000256" key="2">
    <source>
        <dbReference type="SAM" id="Phobius"/>
    </source>
</evidence>
<proteinExistence type="predicted"/>
<reference evidence="3 4" key="1">
    <citation type="journal article" date="2023" name="bioRxiv">
        <title>High-quality genome assemblies of four members of thePodospora anserinaspecies complex.</title>
        <authorList>
            <person name="Ament-Velasquez S.L."/>
            <person name="Vogan A.A."/>
            <person name="Wallerman O."/>
            <person name="Hartmann F."/>
            <person name="Gautier V."/>
            <person name="Silar P."/>
            <person name="Giraud T."/>
            <person name="Johannesson H."/>
        </authorList>
    </citation>
    <scope>NUCLEOTIDE SEQUENCE [LARGE SCALE GENOMIC DNA]</scope>
    <source>
        <strain evidence="3 4">CBS 415.72m</strain>
    </source>
</reference>
<dbReference type="RefSeq" id="XP_062744293.1">
    <property type="nucleotide sequence ID" value="XM_062883459.1"/>
</dbReference>
<dbReference type="Proteomes" id="UP001323405">
    <property type="component" value="Unassembled WGS sequence"/>
</dbReference>
<feature type="transmembrane region" description="Helical" evidence="2">
    <location>
        <begin position="206"/>
        <end position="228"/>
    </location>
</feature>